<organism evidence="7">
    <name type="scientific">uncultured Caudovirales phage</name>
    <dbReference type="NCBI Taxonomy" id="2100421"/>
    <lineage>
        <taxon>Viruses</taxon>
        <taxon>Duplodnaviria</taxon>
        <taxon>Heunggongvirae</taxon>
        <taxon>Uroviricota</taxon>
        <taxon>Caudoviricetes</taxon>
        <taxon>Peduoviridae</taxon>
        <taxon>Maltschvirus</taxon>
        <taxon>Maltschvirus maltsch</taxon>
    </lineage>
</organism>
<name>A0A6J5Q070_9CAUD</name>
<dbReference type="SUPFAM" id="SSF48592">
    <property type="entry name" value="GroEL equatorial domain-like"/>
    <property type="match status" value="1"/>
</dbReference>
<keyword evidence="4" id="KW-0067">ATP-binding</keyword>
<dbReference type="EMBL" id="LR796840">
    <property type="protein sequence ID" value="CAB4168896.1"/>
    <property type="molecule type" value="Genomic_DNA"/>
</dbReference>
<accession>A0A6J5Q070</accession>
<dbReference type="Gene3D" id="1.10.560.10">
    <property type="entry name" value="GroEL-like equatorial domain"/>
    <property type="match status" value="1"/>
</dbReference>
<dbReference type="InterPro" id="IPR002423">
    <property type="entry name" value="Cpn60/GroEL/TCP-1"/>
</dbReference>
<evidence type="ECO:0000256" key="2">
    <source>
        <dbReference type="ARBA" id="ARBA00008020"/>
    </source>
</evidence>
<dbReference type="InterPro" id="IPR027413">
    <property type="entry name" value="GROEL-like_equatorial_sf"/>
</dbReference>
<evidence type="ECO:0000313" key="9">
    <source>
        <dbReference type="EMBL" id="CAB4198313.1"/>
    </source>
</evidence>
<dbReference type="SUPFAM" id="SSF54849">
    <property type="entry name" value="GroEL-intermediate domain like"/>
    <property type="match status" value="1"/>
</dbReference>
<evidence type="ECO:0000313" key="8">
    <source>
        <dbReference type="EMBL" id="CAB4180867.1"/>
    </source>
</evidence>
<dbReference type="PRINTS" id="PR00304">
    <property type="entry name" value="TCOMPLEXTCP1"/>
</dbReference>
<reference evidence="7" key="1">
    <citation type="submission" date="2020-05" db="EMBL/GenBank/DDBJ databases">
        <authorList>
            <person name="Chiriac C."/>
            <person name="Salcher M."/>
            <person name="Ghai R."/>
            <person name="Kavagutti S V."/>
        </authorList>
    </citation>
    <scope>NUCLEOTIDE SEQUENCE</scope>
</reference>
<dbReference type="Pfam" id="PF00118">
    <property type="entry name" value="Cpn60_TCP1"/>
    <property type="match status" value="1"/>
</dbReference>
<dbReference type="InterPro" id="IPR001844">
    <property type="entry name" value="Cpn60/GroEL"/>
</dbReference>
<dbReference type="GO" id="GO:0042026">
    <property type="term" value="P:protein refolding"/>
    <property type="evidence" value="ECO:0007669"/>
    <property type="project" value="InterPro"/>
</dbReference>
<gene>
    <name evidence="8" type="ORF">UFOVP1074_25</name>
    <name evidence="9" type="ORF">UFOVP1310_56</name>
    <name evidence="10" type="ORF">UFOVP1424_16</name>
    <name evidence="11" type="ORF">UFOVP1521_16</name>
    <name evidence="6" type="ORF">UFOVP899_13</name>
    <name evidence="7" type="ORF">UFOVP987_12</name>
</gene>
<evidence type="ECO:0000313" key="11">
    <source>
        <dbReference type="EMBL" id="CAB5227303.1"/>
    </source>
</evidence>
<dbReference type="InterPro" id="IPR027410">
    <property type="entry name" value="TCP-1-like_intermed_sf"/>
</dbReference>
<dbReference type="EMBL" id="LR798374">
    <property type="protein sequence ID" value="CAB5227303.1"/>
    <property type="molecule type" value="Genomic_DNA"/>
</dbReference>
<sequence>MSIKTVEIYHGDAARKPMLAGINEFAEAVGSTLGSQGKNVIIEKGVDGVHQITKDGVTVAKSIYFKDPLKNLGAQLVKTVTEKTANFIGDGTTSSTVLAAAMCNEGYEYIQQDINTVDLKKGLDYAKSKFITLLESYVDIIPDDNDGEMAYKIATISSNYDEDIAVTLRDTFKKVGKNGVIVVDKEIQSSEKTKTMHLDLIEGFRVENGYIHNQFILGNSNNRWEANDCKILVLPMDITNFAPIHSIVEQCASKGEPILIIANDFTGDSVRTMVENNARGSVKICGIKSPSVGEEKAQILEDICIYTGAKYHKTSDGRFRDAIVREFLGTAEKVIVERTHTTILSGKGDPIMIQNRVDSITTDIDSGTLTAYQRTYYLARKAQLLGQVAMIKVCGQTDTDLSEKLDRVDDAVHATKSAITYGCVPGGGSTLFKISHFMQNLLSDNNTNGFNAGILVFIRALRAPISKIISNATGLEDVTEYLDKINKSNHKESGIFGFDANTSSIVNMLDTNIIDPYEVVKYSVLDAAAVVGIWLTTDTAVINVRKDATENLRDLLLGNVV</sequence>
<protein>
    <submittedName>
        <fullName evidence="7">GroL Chaperonin GroEL (HSP60 family)</fullName>
    </submittedName>
</protein>
<evidence type="ECO:0000313" key="10">
    <source>
        <dbReference type="EMBL" id="CAB4210433.1"/>
    </source>
</evidence>
<dbReference type="SUPFAM" id="SSF52029">
    <property type="entry name" value="GroEL apical domain-like"/>
    <property type="match status" value="1"/>
</dbReference>
<dbReference type="GO" id="GO:0005524">
    <property type="term" value="F:ATP binding"/>
    <property type="evidence" value="ECO:0007669"/>
    <property type="project" value="UniProtKB-KW"/>
</dbReference>
<dbReference type="EMBL" id="LR797006">
    <property type="protein sequence ID" value="CAB4180867.1"/>
    <property type="molecule type" value="Genomic_DNA"/>
</dbReference>
<dbReference type="GO" id="GO:0140662">
    <property type="term" value="F:ATP-dependent protein folding chaperone"/>
    <property type="evidence" value="ECO:0007669"/>
    <property type="project" value="InterPro"/>
</dbReference>
<dbReference type="NCBIfam" id="NF009487">
    <property type="entry name" value="PRK12849.1"/>
    <property type="match status" value="1"/>
</dbReference>
<evidence type="ECO:0000313" key="6">
    <source>
        <dbReference type="EMBL" id="CAB4168896.1"/>
    </source>
</evidence>
<dbReference type="InterPro" id="IPR017998">
    <property type="entry name" value="Chaperone_TCP-1"/>
</dbReference>
<keyword evidence="3" id="KW-0547">Nucleotide-binding</keyword>
<dbReference type="PANTHER" id="PTHR45633">
    <property type="entry name" value="60 KDA HEAT SHOCK PROTEIN, MITOCHONDRIAL"/>
    <property type="match status" value="1"/>
</dbReference>
<dbReference type="EMBL" id="LR797262">
    <property type="protein sequence ID" value="CAB4198313.1"/>
    <property type="molecule type" value="Genomic_DNA"/>
</dbReference>
<comment type="similarity">
    <text evidence="1">Belongs to the chaperonin (HSP60) family.</text>
</comment>
<evidence type="ECO:0000256" key="5">
    <source>
        <dbReference type="ARBA" id="ARBA00023186"/>
    </source>
</evidence>
<evidence type="ECO:0000313" key="7">
    <source>
        <dbReference type="EMBL" id="CAB4176177.1"/>
    </source>
</evidence>
<comment type="similarity">
    <text evidence="2">Belongs to the TCP-1 chaperonin family.</text>
</comment>
<proteinExistence type="inferred from homology"/>
<keyword evidence="5" id="KW-0143">Chaperone</keyword>
<evidence type="ECO:0000256" key="1">
    <source>
        <dbReference type="ARBA" id="ARBA00006607"/>
    </source>
</evidence>
<dbReference type="FunFam" id="3.50.7.10:FF:000001">
    <property type="entry name" value="60 kDa chaperonin"/>
    <property type="match status" value="1"/>
</dbReference>
<evidence type="ECO:0000256" key="4">
    <source>
        <dbReference type="ARBA" id="ARBA00022840"/>
    </source>
</evidence>
<dbReference type="Gene3D" id="3.30.260.10">
    <property type="entry name" value="TCP-1-like chaperonin intermediate domain"/>
    <property type="match status" value="1"/>
</dbReference>
<dbReference type="Gene3D" id="3.50.7.10">
    <property type="entry name" value="GroEL"/>
    <property type="match status" value="1"/>
</dbReference>
<dbReference type="InterPro" id="IPR027409">
    <property type="entry name" value="GroEL-like_apical_dom_sf"/>
</dbReference>
<dbReference type="NCBIfam" id="NF000592">
    <property type="entry name" value="PRK00013.1"/>
    <property type="match status" value="1"/>
</dbReference>
<evidence type="ECO:0000256" key="3">
    <source>
        <dbReference type="ARBA" id="ARBA00022741"/>
    </source>
</evidence>
<dbReference type="EMBL" id="LR797362">
    <property type="protein sequence ID" value="CAB4210433.1"/>
    <property type="molecule type" value="Genomic_DNA"/>
</dbReference>
<dbReference type="EMBL" id="LR796935">
    <property type="protein sequence ID" value="CAB4176177.1"/>
    <property type="molecule type" value="Genomic_DNA"/>
</dbReference>